<name>A0A423NR40_9PSED</name>
<accession>A0A423NR40</accession>
<evidence type="ECO:0000313" key="2">
    <source>
        <dbReference type="EMBL" id="ROO00719.1"/>
    </source>
</evidence>
<reference evidence="2 3" key="1">
    <citation type="submission" date="2016-10" db="EMBL/GenBank/DDBJ databases">
        <title>Comparative genome analysis of multiple Pseudomonas spp. focuses on biocontrol and plant growth promoting traits.</title>
        <authorList>
            <person name="Tao X.-Y."/>
            <person name="Taylor C.G."/>
        </authorList>
    </citation>
    <scope>NUCLEOTIDE SEQUENCE [LARGE SCALE GENOMIC DNA]</scope>
    <source>
        <strain evidence="2 3">36B3</strain>
    </source>
</reference>
<dbReference type="InterPro" id="IPR024976">
    <property type="entry name" value="DUF3885"/>
</dbReference>
<dbReference type="Proteomes" id="UP000284207">
    <property type="component" value="Unassembled WGS sequence"/>
</dbReference>
<proteinExistence type="predicted"/>
<dbReference type="EMBL" id="MOCA01000004">
    <property type="protein sequence ID" value="ROO00719.1"/>
    <property type="molecule type" value="Genomic_DNA"/>
</dbReference>
<organism evidence="2 3">
    <name type="scientific">Pseudomonas moraviensis</name>
    <dbReference type="NCBI Taxonomy" id="321662"/>
    <lineage>
        <taxon>Bacteria</taxon>
        <taxon>Pseudomonadati</taxon>
        <taxon>Pseudomonadota</taxon>
        <taxon>Gammaproteobacteria</taxon>
        <taxon>Pseudomonadales</taxon>
        <taxon>Pseudomonadaceae</taxon>
        <taxon>Pseudomonas</taxon>
    </lineage>
</organism>
<evidence type="ECO:0000259" key="1">
    <source>
        <dbReference type="Pfam" id="PF13021"/>
    </source>
</evidence>
<feature type="domain" description="DUF3885" evidence="1">
    <location>
        <begin position="5"/>
        <end position="196"/>
    </location>
</feature>
<dbReference type="AlphaFoldDB" id="A0A423NR40"/>
<evidence type="ECO:0000313" key="3">
    <source>
        <dbReference type="Proteomes" id="UP000284207"/>
    </source>
</evidence>
<comment type="caution">
    <text evidence="2">The sequence shown here is derived from an EMBL/GenBank/DDBJ whole genome shotgun (WGS) entry which is preliminary data.</text>
</comment>
<protein>
    <recommendedName>
        <fullName evidence="1">DUF3885 domain-containing protein</fullName>
    </recommendedName>
</protein>
<gene>
    <name evidence="2" type="ORF">BK674_09130</name>
</gene>
<sequence length="209" mass="23798">MNLRAEIENAFGPQAFARPLFYSWPGGLRFELSETGGMIEQFLTAMRKSITICGDIFQGDASFVACLRIHSGRNRFAHRSTLRALKSAGIDTPSALCIWSEEIDNEEWFSEEEPEYWVNVAFEASAARIQALLWCALAKDFADIQPRANCAVYLFNLPKRVMVFPYDDRGMDVVGANAELLLELYQRHHAWLLDHDRAAMEATFGRLKR</sequence>
<dbReference type="Pfam" id="PF13021">
    <property type="entry name" value="DUF3885"/>
    <property type="match status" value="1"/>
</dbReference>